<evidence type="ECO:0000313" key="2">
    <source>
        <dbReference type="Proteomes" id="UP000661280"/>
    </source>
</evidence>
<name>A0A7R7W4C3_ASPKA</name>
<dbReference type="RefSeq" id="XP_041539914.1">
    <property type="nucleotide sequence ID" value="XM_041685873.1"/>
</dbReference>
<protein>
    <submittedName>
        <fullName evidence="1">Uncharacterized protein</fullName>
    </submittedName>
</protein>
<dbReference type="GeneID" id="64957473"/>
<gene>
    <name evidence="1" type="ORF">AKAW2_21088A</name>
</gene>
<accession>A0A7R7W4C3</accession>
<evidence type="ECO:0000313" key="1">
    <source>
        <dbReference type="EMBL" id="BCR96148.1"/>
    </source>
</evidence>
<dbReference type="EMBL" id="AP024426">
    <property type="protein sequence ID" value="BCR96148.1"/>
    <property type="molecule type" value="Genomic_DNA"/>
</dbReference>
<organism evidence="1 2">
    <name type="scientific">Aspergillus kawachii</name>
    <name type="common">White koji mold</name>
    <name type="synonym">Aspergillus awamori var. kawachi</name>
    <dbReference type="NCBI Taxonomy" id="1069201"/>
    <lineage>
        <taxon>Eukaryota</taxon>
        <taxon>Fungi</taxon>
        <taxon>Dikarya</taxon>
        <taxon>Ascomycota</taxon>
        <taxon>Pezizomycotina</taxon>
        <taxon>Eurotiomycetes</taxon>
        <taxon>Eurotiomycetidae</taxon>
        <taxon>Eurotiales</taxon>
        <taxon>Aspergillaceae</taxon>
        <taxon>Aspergillus</taxon>
        <taxon>Aspergillus subgen. Circumdati</taxon>
    </lineage>
</organism>
<sequence length="121" mass="13537">MLGPDESPANPQCSNPAKGVCLIEKVLHWPSGDLSQFCSFFFFFVDFSFSFSSFPASQLSLLLSAFPFTYRLQDSQSLLSLPTLLLFGYLSHAPQSIWLASASLLVDCWLLVPIFIFLFIL</sequence>
<dbReference type="Proteomes" id="UP000661280">
    <property type="component" value="Chromosome 2"/>
</dbReference>
<reference evidence="1" key="1">
    <citation type="submission" date="2021-01" db="EMBL/GenBank/DDBJ databases">
        <authorList>
            <consortium name="Aspergillus luchuensis mut. kawachii IFO 4304 genome sequencing consortium"/>
            <person name="Kazuki M."/>
            <person name="Futagami T."/>
        </authorList>
    </citation>
    <scope>NUCLEOTIDE SEQUENCE</scope>
    <source>
        <strain evidence="1">IFO 4308</strain>
    </source>
</reference>
<dbReference type="KEGG" id="aluc:AKAW2_21088A"/>
<proteinExistence type="predicted"/>
<dbReference type="AlphaFoldDB" id="A0A7R7W4C3"/>
<keyword evidence="2" id="KW-1185">Reference proteome</keyword>
<reference evidence="1" key="2">
    <citation type="submission" date="2021-02" db="EMBL/GenBank/DDBJ databases">
        <title>Aspergillus luchuensis mut. kawachii IFO 4304 genome sequence.</title>
        <authorList>
            <person name="Mori K."/>
            <person name="Kadooka C."/>
            <person name="Goto M."/>
            <person name="Futagami T."/>
        </authorList>
    </citation>
    <scope>NUCLEOTIDE SEQUENCE</scope>
    <source>
        <strain evidence="1">IFO 4308</strain>
    </source>
</reference>